<keyword evidence="10" id="KW-1185">Reference proteome</keyword>
<dbReference type="SUPFAM" id="SSF51306">
    <property type="entry name" value="LexA/Signal peptidase"/>
    <property type="match status" value="1"/>
</dbReference>
<dbReference type="InterPro" id="IPR019533">
    <property type="entry name" value="Peptidase_S26"/>
</dbReference>
<dbReference type="InterPro" id="IPR019757">
    <property type="entry name" value="Pept_S26A_signal_pept_1_Lys-AS"/>
</dbReference>
<dbReference type="Pfam" id="PF10502">
    <property type="entry name" value="Peptidase_S26"/>
    <property type="match status" value="1"/>
</dbReference>
<dbReference type="Proteomes" id="UP000199355">
    <property type="component" value="Unassembled WGS sequence"/>
</dbReference>
<proteinExistence type="inferred from homology"/>
<organism evidence="9 10">
    <name type="scientific">Desulfovibrio legallii</name>
    <dbReference type="NCBI Taxonomy" id="571438"/>
    <lineage>
        <taxon>Bacteria</taxon>
        <taxon>Pseudomonadati</taxon>
        <taxon>Thermodesulfobacteriota</taxon>
        <taxon>Desulfovibrionia</taxon>
        <taxon>Desulfovibrionales</taxon>
        <taxon>Desulfovibrionaceae</taxon>
        <taxon>Desulfovibrio</taxon>
    </lineage>
</organism>
<protein>
    <recommendedName>
        <fullName evidence="4">signal peptidase I</fullName>
        <ecNumber evidence="4">3.4.21.89</ecNumber>
    </recommendedName>
</protein>
<keyword evidence="6" id="KW-0574">Periplasm</keyword>
<dbReference type="AlphaFoldDB" id="A0A1G7QGY4"/>
<evidence type="ECO:0000256" key="7">
    <source>
        <dbReference type="ARBA" id="ARBA00022971"/>
    </source>
</evidence>
<evidence type="ECO:0000256" key="4">
    <source>
        <dbReference type="ARBA" id="ARBA00013208"/>
    </source>
</evidence>
<dbReference type="GO" id="GO:0009003">
    <property type="term" value="F:signal peptidase activity"/>
    <property type="evidence" value="ECO:0007669"/>
    <property type="project" value="UniProtKB-EC"/>
</dbReference>
<sequence length="190" mass="20224">MPVISMRPNRLATLALSGAALILLCLWAWGAGYRCNPTPSLPVGLYRLAAGTPQRGEPVAICLSGPFADLAAERGYLKPGSCPSGLRPLLKRLAGLPGDLIQVDRDGIRVTPAGSPVACLWLESRIKTVDRHGRPVVSALTSGVIPAGSALVLGEHPGSFDSRYFGLVPLDSLRRTVPVFVWTPKEKNHD</sequence>
<keyword evidence="7" id="KW-0184">Conjugation</keyword>
<comment type="subcellular location">
    <subcellularLocation>
        <location evidence="2">Periplasm</location>
    </subcellularLocation>
</comment>
<dbReference type="STRING" id="571438.SAMN05192586_12134"/>
<dbReference type="InterPro" id="IPR036286">
    <property type="entry name" value="LexA/Signal_pep-like_sf"/>
</dbReference>
<keyword evidence="5" id="KW-0732">Signal</keyword>
<dbReference type="EC" id="3.4.21.89" evidence="4"/>
<evidence type="ECO:0000313" key="10">
    <source>
        <dbReference type="Proteomes" id="UP000199355"/>
    </source>
</evidence>
<dbReference type="OrthoDB" id="5360818at2"/>
<comment type="similarity">
    <text evidence="3">Belongs to the peptidase S26C family.</text>
</comment>
<evidence type="ECO:0000256" key="3">
    <source>
        <dbReference type="ARBA" id="ARBA00005849"/>
    </source>
</evidence>
<evidence type="ECO:0000259" key="8">
    <source>
        <dbReference type="Pfam" id="PF10502"/>
    </source>
</evidence>
<evidence type="ECO:0000256" key="2">
    <source>
        <dbReference type="ARBA" id="ARBA00004418"/>
    </source>
</evidence>
<dbReference type="GO" id="GO:0042597">
    <property type="term" value="C:periplasmic space"/>
    <property type="evidence" value="ECO:0007669"/>
    <property type="project" value="UniProtKB-SubCell"/>
</dbReference>
<dbReference type="Gene3D" id="2.10.109.10">
    <property type="entry name" value="Umud Fragment, subunit A"/>
    <property type="match status" value="1"/>
</dbReference>
<comment type="catalytic activity">
    <reaction evidence="1">
        <text>Cleavage of hydrophobic, N-terminal signal or leader sequences from secreted and periplasmic proteins.</text>
        <dbReference type="EC" id="3.4.21.89"/>
    </reaction>
</comment>
<accession>A0A1G7QGY4</accession>
<dbReference type="NCBIfam" id="TIGR02771">
    <property type="entry name" value="TraF_Ti"/>
    <property type="match status" value="1"/>
</dbReference>
<dbReference type="GO" id="GO:0016020">
    <property type="term" value="C:membrane"/>
    <property type="evidence" value="ECO:0007669"/>
    <property type="project" value="InterPro"/>
</dbReference>
<evidence type="ECO:0000256" key="5">
    <source>
        <dbReference type="ARBA" id="ARBA00022729"/>
    </source>
</evidence>
<evidence type="ECO:0000256" key="1">
    <source>
        <dbReference type="ARBA" id="ARBA00000677"/>
    </source>
</evidence>
<dbReference type="InterPro" id="IPR014139">
    <property type="entry name" value="Peptidase_S26C_TraF"/>
</dbReference>
<dbReference type="EMBL" id="FNBX01000021">
    <property type="protein sequence ID" value="SDF97771.1"/>
    <property type="molecule type" value="Genomic_DNA"/>
</dbReference>
<name>A0A1G7QGY4_9BACT</name>
<evidence type="ECO:0000256" key="6">
    <source>
        <dbReference type="ARBA" id="ARBA00022764"/>
    </source>
</evidence>
<dbReference type="GO" id="GO:0006465">
    <property type="term" value="P:signal peptide processing"/>
    <property type="evidence" value="ECO:0007669"/>
    <property type="project" value="InterPro"/>
</dbReference>
<dbReference type="RefSeq" id="WP_092155076.1">
    <property type="nucleotide sequence ID" value="NZ_FNBX01000021.1"/>
</dbReference>
<reference evidence="10" key="1">
    <citation type="submission" date="2016-10" db="EMBL/GenBank/DDBJ databases">
        <authorList>
            <person name="Varghese N."/>
            <person name="Submissions S."/>
        </authorList>
    </citation>
    <scope>NUCLEOTIDE SEQUENCE [LARGE SCALE GENOMIC DNA]</scope>
    <source>
        <strain evidence="10">KHC7</strain>
    </source>
</reference>
<gene>
    <name evidence="9" type="ORF">SAMN05192586_12134</name>
</gene>
<dbReference type="GO" id="GO:0004252">
    <property type="term" value="F:serine-type endopeptidase activity"/>
    <property type="evidence" value="ECO:0007669"/>
    <property type="project" value="InterPro"/>
</dbReference>
<dbReference type="PROSITE" id="PS00760">
    <property type="entry name" value="SPASE_I_2"/>
    <property type="match status" value="1"/>
</dbReference>
<evidence type="ECO:0000313" key="9">
    <source>
        <dbReference type="EMBL" id="SDF97771.1"/>
    </source>
</evidence>
<feature type="domain" description="Peptidase S26" evidence="8">
    <location>
        <begin position="19"/>
        <end position="182"/>
    </location>
</feature>